<organism evidence="3 4">
    <name type="scientific">Tilletia horrida</name>
    <dbReference type="NCBI Taxonomy" id="155126"/>
    <lineage>
        <taxon>Eukaryota</taxon>
        <taxon>Fungi</taxon>
        <taxon>Dikarya</taxon>
        <taxon>Basidiomycota</taxon>
        <taxon>Ustilaginomycotina</taxon>
        <taxon>Exobasidiomycetes</taxon>
        <taxon>Tilletiales</taxon>
        <taxon>Tilletiaceae</taxon>
        <taxon>Tilletia</taxon>
    </lineage>
</organism>
<dbReference type="SUPFAM" id="SSF48452">
    <property type="entry name" value="TPR-like"/>
    <property type="match status" value="2"/>
</dbReference>
<keyword evidence="1" id="KW-0802">TPR repeat</keyword>
<dbReference type="PANTHER" id="PTHR23082">
    <property type="entry name" value="TRANSCRIPTION INITIATION FACTOR IIIC TFIIIC , POLYPEPTIDE 3-RELATED"/>
    <property type="match status" value="1"/>
</dbReference>
<feature type="compositionally biased region" description="Low complexity" evidence="2">
    <location>
        <begin position="189"/>
        <end position="214"/>
    </location>
</feature>
<dbReference type="PANTHER" id="PTHR23082:SF0">
    <property type="entry name" value="GENERAL TRANSCRIPTION FACTOR 3C POLYPEPTIDE 3"/>
    <property type="match status" value="1"/>
</dbReference>
<feature type="compositionally biased region" description="Low complexity" evidence="2">
    <location>
        <begin position="7"/>
        <end position="16"/>
    </location>
</feature>
<evidence type="ECO:0000256" key="2">
    <source>
        <dbReference type="SAM" id="MobiDB-lite"/>
    </source>
</evidence>
<feature type="compositionally biased region" description="Basic and acidic residues" evidence="2">
    <location>
        <begin position="641"/>
        <end position="656"/>
    </location>
</feature>
<comment type="caution">
    <text evidence="3">The sequence shown here is derived from an EMBL/GenBank/DDBJ whole genome shotgun (WGS) entry which is preliminary data.</text>
</comment>
<dbReference type="InterPro" id="IPR039340">
    <property type="entry name" value="Tfc4/TFIIIC-102/Sfc4"/>
</dbReference>
<feature type="compositionally biased region" description="Polar residues" evidence="2">
    <location>
        <begin position="57"/>
        <end position="71"/>
    </location>
</feature>
<dbReference type="PROSITE" id="PS50005">
    <property type="entry name" value="TPR"/>
    <property type="match status" value="1"/>
</dbReference>
<feature type="compositionally biased region" description="Acidic residues" evidence="2">
    <location>
        <begin position="22"/>
        <end position="35"/>
    </location>
</feature>
<feature type="compositionally biased region" description="Basic residues" evidence="2">
    <location>
        <begin position="968"/>
        <end position="981"/>
    </location>
</feature>
<feature type="region of interest" description="Disordered" evidence="2">
    <location>
        <begin position="641"/>
        <end position="754"/>
    </location>
</feature>
<feature type="compositionally biased region" description="Basic and acidic residues" evidence="2">
    <location>
        <begin position="291"/>
        <end position="302"/>
    </location>
</feature>
<feature type="compositionally biased region" description="Basic residues" evidence="2">
    <location>
        <begin position="322"/>
        <end position="334"/>
    </location>
</feature>
<feature type="region of interest" description="Disordered" evidence="2">
    <location>
        <begin position="914"/>
        <end position="933"/>
    </location>
</feature>
<gene>
    <name evidence="3" type="primary">TFC4</name>
    <name evidence="3" type="ORF">OC842_003741</name>
</gene>
<name>A0AAN6GAZ4_9BASI</name>
<feature type="region of interest" description="Disordered" evidence="2">
    <location>
        <begin position="256"/>
        <end position="302"/>
    </location>
</feature>
<feature type="region of interest" description="Disordered" evidence="2">
    <location>
        <begin position="1366"/>
        <end position="1443"/>
    </location>
</feature>
<dbReference type="InterPro" id="IPR011990">
    <property type="entry name" value="TPR-like_helical_dom_sf"/>
</dbReference>
<keyword evidence="4" id="KW-1185">Reference proteome</keyword>
<dbReference type="GO" id="GO:0000127">
    <property type="term" value="C:transcription factor TFIIIC complex"/>
    <property type="evidence" value="ECO:0007669"/>
    <property type="project" value="TreeGrafter"/>
</dbReference>
<feature type="compositionally biased region" description="Low complexity" evidence="2">
    <location>
        <begin position="270"/>
        <end position="290"/>
    </location>
</feature>
<protein>
    <submittedName>
        <fullName evidence="3">Transcription factor TFIIIC subunit tfc4</fullName>
    </submittedName>
</protein>
<feature type="region of interest" description="Disordered" evidence="2">
    <location>
        <begin position="1"/>
        <end position="167"/>
    </location>
</feature>
<feature type="region of interest" description="Disordered" evidence="2">
    <location>
        <begin position="314"/>
        <end position="342"/>
    </location>
</feature>
<feature type="region of interest" description="Disordered" evidence="2">
    <location>
        <begin position="1041"/>
        <end position="1107"/>
    </location>
</feature>
<feature type="compositionally biased region" description="Acidic residues" evidence="2">
    <location>
        <begin position="949"/>
        <end position="960"/>
    </location>
</feature>
<feature type="region of interest" description="Disordered" evidence="2">
    <location>
        <begin position="184"/>
        <end position="220"/>
    </location>
</feature>
<feature type="compositionally biased region" description="Acidic residues" evidence="2">
    <location>
        <begin position="139"/>
        <end position="163"/>
    </location>
</feature>
<feature type="repeat" description="TPR" evidence="1">
    <location>
        <begin position="1565"/>
        <end position="1598"/>
    </location>
</feature>
<evidence type="ECO:0000256" key="1">
    <source>
        <dbReference type="PROSITE-ProRule" id="PRU00339"/>
    </source>
</evidence>
<feature type="compositionally biased region" description="Acidic residues" evidence="2">
    <location>
        <begin position="1405"/>
        <end position="1427"/>
    </location>
</feature>
<feature type="compositionally biased region" description="Low complexity" evidence="2">
    <location>
        <begin position="689"/>
        <end position="708"/>
    </location>
</feature>
<proteinExistence type="predicted"/>
<dbReference type="Proteomes" id="UP001176521">
    <property type="component" value="Unassembled WGS sequence"/>
</dbReference>
<dbReference type="EMBL" id="JAPDMQ010000197">
    <property type="protein sequence ID" value="KAK0531046.1"/>
    <property type="molecule type" value="Genomic_DNA"/>
</dbReference>
<dbReference type="Pfam" id="PF14559">
    <property type="entry name" value="TPR_19"/>
    <property type="match status" value="1"/>
</dbReference>
<feature type="compositionally biased region" description="Basic and acidic residues" evidence="2">
    <location>
        <begin position="665"/>
        <end position="674"/>
    </location>
</feature>
<evidence type="ECO:0000313" key="4">
    <source>
        <dbReference type="Proteomes" id="UP001176521"/>
    </source>
</evidence>
<dbReference type="InterPro" id="IPR019734">
    <property type="entry name" value="TPR_rpt"/>
</dbReference>
<feature type="region of interest" description="Disordered" evidence="2">
    <location>
        <begin position="949"/>
        <end position="997"/>
    </location>
</feature>
<feature type="compositionally biased region" description="Acidic residues" evidence="2">
    <location>
        <begin position="715"/>
        <end position="731"/>
    </location>
</feature>
<sequence>MKRPREQQQQQQQQQQHGGDEAGADEAEVDYDGDEYAYGQPALPVAVPQAGPGPSRLPTTLSAGASTSRSGQPVDGDEHEDEEDDDDDDDEDDEDDEDEDFSQVLYYDDAEDDSADEFVLDEAEQQQDDEEEGGRGADYDDDEDDDEDDEDEDDEDEEEEDEFPAAPDVAALRLADQYAMQPLNGCPLAEAGTGAGDQTGQTAAAGEGAAAAAEPEWQSHSRYRAGGMQRIEELGFYGADEDVQVGEDEIARLVAAIQGDEELPDERNTASQQAEPSSSASASAGPSAQGRQEKERRPQIRRWDAAMIQEKEDFEDELRGAHGMKRKKSRRTRNAPRQQNLSAEIKDLLSEANSDYVMGNYDDAIAALHQIISIEPYARAAWTLLMLCFREKEQHPQAVQAGIILASLSSNATAIEMFKELADSSLRFGARQQAVYCLQQAIIRSSKTDTDAMWDRALILEQLLNEPHKAARGYAMVLENRPWDIEAKEAAIRIYYDLGEYRRGAALLEVVRKWMMERFPVPSRSERTDVQPDQLGDAPDPVQMELIAAAAASSSSAGADADAMQVDQPQAQTAAGREATASAVRENTYTEIDLYSHVEFLLYAREPFQAIAVLRETVRWLQGRAGETYWDDVEYDDREFDEVRPGRDGRRDHDAQDADGEEEGEERRAFDRSGDLLAAGRRRRRLGKGSKQQSASSTRISTSGSSASQRRRGADEDDDDDGDENDNEDGVNEGNDGNDARQAAQPGPGSSGEIDIELQARRRQWEAWESRAPVFGLSPSLRVLLGRARLMIGDEDEAERQFSIVLEHDVTVHADLFADVAQAYMEYGYWQEAFDVLLEMDRVEVLRTAQYYEWLGTCCQNLGKLQQAARYLQGVVDARPNDLTVRYQLAEIYAELGDNDSALRLAASLLNANRSQAQGSGDPAEAQDAMMQEPSSSFFSLSASAALGDGDDDDDLDGDGDGTSTFRSRNRRGRRSGRRSRGSGASAPTRIGPTQREKLEAMRELEYRAAMSKLAELEPIVLSSDAEWWRPDVKLLLDEGEQQQQQLGQHDDEGRGGAAAGGGTSSSSWENFKRAQRRKTGTAGEAGQAVRRAAQMREQTEAQARGRRSEACRQWLDIASNLIDGFKNRKGMFKRDAKTALIRKGYGRRGPNMRSNIQSRATALLSRLQDRMLEDAETHSEADAHGVSEFRGIQLDDWVLLFVKYAFVLTKIGEWDSALEHLKLVCTSHTMQLHDRRRMILMLGTLSCALYARDFNHVFAEMRNLHTTYFFQDDLFRLSCSLANVGGIYGLGGFMNSDLLKYYLRRIRQYHALSLGTPHMMRAGKWTVRARFGKARHLSNLENRRLLKRIPLGFKDRMHELVEDGQRRLEEEQQQQQRQQRRRADGANSSRDFSGRAGGQQRDEGDGDDDGEDEDEDEDDEDDDADAVGEGGYANEGSTRGDFVPEYASLTDIRPDRPGWEPTPGANKSVTLQDLLRNGYPSRPSVVAEMFYGMLMLLSKSNLQALYLFTKQYSRIRSDPLISLLCGVAFLTRALNRQVDNRHHAVLQGFAYLSQYRKLRARESEEVEYNFGRAFHQIGLLEQATHHYEKVLRLAEATQKANAAADSEDGWIDEDVTAQETKKKGFATAREAAFNLALIYNTGGSPASARALYERWLVV</sequence>
<dbReference type="SMART" id="SM00028">
    <property type="entry name" value="TPR"/>
    <property type="match status" value="6"/>
</dbReference>
<reference evidence="3" key="1">
    <citation type="journal article" date="2023" name="PhytoFront">
        <title>Draft Genome Resources of Seven Strains of Tilletia horrida, Causal Agent of Kernel Smut of Rice.</title>
        <authorList>
            <person name="Khanal S."/>
            <person name="Antony Babu S."/>
            <person name="Zhou X.G."/>
        </authorList>
    </citation>
    <scope>NUCLEOTIDE SEQUENCE</scope>
    <source>
        <strain evidence="3">TX3</strain>
    </source>
</reference>
<dbReference type="GO" id="GO:0006383">
    <property type="term" value="P:transcription by RNA polymerase III"/>
    <property type="evidence" value="ECO:0007669"/>
    <property type="project" value="InterPro"/>
</dbReference>
<evidence type="ECO:0000313" key="3">
    <source>
        <dbReference type="EMBL" id="KAK0531046.1"/>
    </source>
</evidence>
<accession>A0AAN6GAZ4</accession>
<dbReference type="Gene3D" id="1.25.40.10">
    <property type="entry name" value="Tetratricopeptide repeat domain"/>
    <property type="match status" value="2"/>
</dbReference>
<feature type="compositionally biased region" description="Acidic residues" evidence="2">
    <location>
        <begin position="108"/>
        <end position="132"/>
    </location>
</feature>
<feature type="compositionally biased region" description="Acidic residues" evidence="2">
    <location>
        <begin position="75"/>
        <end position="101"/>
    </location>
</feature>